<dbReference type="AlphaFoldDB" id="A0A1X7U6T8"/>
<dbReference type="InParanoid" id="A0A1X7U6T8"/>
<name>A0A1X7U6T8_AMPQE</name>
<protein>
    <submittedName>
        <fullName evidence="1">Uncharacterized protein</fullName>
    </submittedName>
</protein>
<dbReference type="EnsemblMetazoa" id="Aqu2.1.23166_001">
    <property type="protein sequence ID" value="Aqu2.1.23166_001"/>
    <property type="gene ID" value="Aqu2.1.23166"/>
</dbReference>
<reference evidence="1" key="1">
    <citation type="submission" date="2017-05" db="UniProtKB">
        <authorList>
            <consortium name="EnsemblMetazoa"/>
        </authorList>
    </citation>
    <scope>IDENTIFICATION</scope>
</reference>
<evidence type="ECO:0000313" key="1">
    <source>
        <dbReference type="EnsemblMetazoa" id="Aqu2.1.23166_001"/>
    </source>
</evidence>
<proteinExistence type="predicted"/>
<organism evidence="1">
    <name type="scientific">Amphimedon queenslandica</name>
    <name type="common">Sponge</name>
    <dbReference type="NCBI Taxonomy" id="400682"/>
    <lineage>
        <taxon>Eukaryota</taxon>
        <taxon>Metazoa</taxon>
        <taxon>Porifera</taxon>
        <taxon>Demospongiae</taxon>
        <taxon>Heteroscleromorpha</taxon>
        <taxon>Haplosclerida</taxon>
        <taxon>Niphatidae</taxon>
        <taxon>Amphimedon</taxon>
    </lineage>
</organism>
<sequence>HEFSLLSITVQADATDHSNSYLSSINRSTMEARVAALTKSIEDTNKQNAALFERISSLFDEVAELAAKKPKIDRTVLEFRSKGNEDQFVFAKKIEEQLRSPRNSYRGFLLWLLKQSPFHQKLLPSL</sequence>
<accession>A0A1X7U6T8</accession>